<name>A0A1S7QTD5_AGRTU</name>
<dbReference type="GeneID" id="97364425"/>
<keyword evidence="1" id="KW-0472">Membrane</keyword>
<dbReference type="Pfam" id="PF07811">
    <property type="entry name" value="TadE"/>
    <property type="match status" value="1"/>
</dbReference>
<sequence>MSVPEIAPAAHGGKQSHDGSRHRLFRRLYLRILADRQAAAAVEVGLLLPVFLILIFGILEIGLLLLYHLYLSTASSAGVEYLRRAAMHRQQVTERALRQAISSGFITATNADNLKISLTPILDDDIAAAPVAFPIENSFQSPTAAAGQYILAVGYRWNFVMPTTHLLVPSSGTVRQLQNVSLAITAVRVTE</sequence>
<evidence type="ECO:0000313" key="3">
    <source>
        <dbReference type="EMBL" id="CUX41384.1"/>
    </source>
</evidence>
<dbReference type="AlphaFoldDB" id="A0A1S7QTD5"/>
<protein>
    <recommendedName>
        <fullName evidence="2">TadE-like domain-containing protein</fullName>
    </recommendedName>
</protein>
<evidence type="ECO:0000259" key="2">
    <source>
        <dbReference type="Pfam" id="PF07811"/>
    </source>
</evidence>
<dbReference type="EMBL" id="FBWC01000017">
    <property type="protein sequence ID" value="CUX41384.1"/>
    <property type="molecule type" value="Genomic_DNA"/>
</dbReference>
<dbReference type="Proteomes" id="UP000191897">
    <property type="component" value="Unassembled WGS sequence"/>
</dbReference>
<organism evidence="3 4">
    <name type="scientific">Agrobacterium tumefaciens str. Kerr 14</name>
    <dbReference type="NCBI Taxonomy" id="1183424"/>
    <lineage>
        <taxon>Bacteria</taxon>
        <taxon>Pseudomonadati</taxon>
        <taxon>Pseudomonadota</taxon>
        <taxon>Alphaproteobacteria</taxon>
        <taxon>Hyphomicrobiales</taxon>
        <taxon>Rhizobiaceae</taxon>
        <taxon>Rhizobium/Agrobacterium group</taxon>
        <taxon>Agrobacterium</taxon>
        <taxon>Agrobacterium tumefaciens complex</taxon>
    </lineage>
</organism>
<feature type="transmembrane region" description="Helical" evidence="1">
    <location>
        <begin position="38"/>
        <end position="59"/>
    </location>
</feature>
<dbReference type="RefSeq" id="WP_080866173.1">
    <property type="nucleotide sequence ID" value="NZ_LT009730.1"/>
</dbReference>
<keyword evidence="1" id="KW-1133">Transmembrane helix</keyword>
<gene>
    <name evidence="3" type="ORF">AGR4C_Cc80470</name>
</gene>
<proteinExistence type="predicted"/>
<reference evidence="3 4" key="1">
    <citation type="submission" date="2016-01" db="EMBL/GenBank/DDBJ databases">
        <authorList>
            <person name="Oliw E.H."/>
        </authorList>
    </citation>
    <scope>NUCLEOTIDE SEQUENCE [LARGE SCALE GENOMIC DNA]</scope>
    <source>
        <strain evidence="3 4">Kerr 14</strain>
    </source>
</reference>
<accession>A0A1S7QTD5</accession>
<keyword evidence="1" id="KW-0812">Transmembrane</keyword>
<evidence type="ECO:0000256" key="1">
    <source>
        <dbReference type="SAM" id="Phobius"/>
    </source>
</evidence>
<dbReference type="InterPro" id="IPR012495">
    <property type="entry name" value="TadE-like_dom"/>
</dbReference>
<feature type="domain" description="TadE-like" evidence="2">
    <location>
        <begin position="39"/>
        <end position="79"/>
    </location>
</feature>
<evidence type="ECO:0000313" key="4">
    <source>
        <dbReference type="Proteomes" id="UP000191897"/>
    </source>
</evidence>